<dbReference type="CDD" id="cd20537">
    <property type="entry name" value="CYCLIN_CCNO-like_rpt2"/>
    <property type="match status" value="1"/>
</dbReference>
<protein>
    <recommendedName>
        <fullName evidence="3">Cyclin-like domain-containing protein</fullName>
    </recommendedName>
</protein>
<evidence type="ECO:0000259" key="3">
    <source>
        <dbReference type="SMART" id="SM00385"/>
    </source>
</evidence>
<sequence>MFLRRDRQAMLIDELCGLVHAGKIRDVRRIRFRKVLPKLEQLEALGGVLGCGGLEGLEALELTGEDENKETGKGALAIFQELQQKKAPTLKVLKFSDISLGHNGARSLAGALESGGLSELTELEMGNAGIDAESVVVISEQLERGKAPNLSSLNLSKNKNVGAKGIRELAKALESRNLRQMMLLVLSDCESISLEGRQRVRELAARASSLCGASRPQNLAPERAVMKGAKPADSTPVFHVPSAPPCGVDRPSVPIPQCDVEHLTDPGWFVHYVKGIQRDQKPMERDFLVSPATHPAWSRLDGDVRAVHVGWMIHIHASVQSASSEESLYLAVNLMDRYLGKRSDAVSERESFLTAVTCLFLAFKFEDAYPPEAGALVWMSNCNVTRTEIFNKEVEILNDLQFKMTFPTPYTFMLRYANAVGLPDKFVAFCQYLIELLLHSKEVSTYKPSRIAAAAVQLTCRIFKADFASANILVPSYVDSVGVYARWTKEPRNWVS</sequence>
<dbReference type="SMART" id="SM00385">
    <property type="entry name" value="CYCLIN"/>
    <property type="match status" value="2"/>
</dbReference>
<dbReference type="PANTHER" id="PTHR10177">
    <property type="entry name" value="CYCLINS"/>
    <property type="match status" value="1"/>
</dbReference>
<name>A0A0G4HCC0_9ALVE</name>
<dbReference type="Pfam" id="PF00134">
    <property type="entry name" value="Cyclin_N"/>
    <property type="match status" value="1"/>
</dbReference>
<dbReference type="AlphaFoldDB" id="A0A0G4HCC0"/>
<comment type="similarity">
    <text evidence="2">Belongs to the cyclin family.</text>
</comment>
<dbReference type="InterPro" id="IPR006671">
    <property type="entry name" value="Cyclin_N"/>
</dbReference>
<keyword evidence="1 2" id="KW-0195">Cyclin</keyword>
<dbReference type="InterPro" id="IPR032675">
    <property type="entry name" value="LRR_dom_sf"/>
</dbReference>
<dbReference type="Gene3D" id="3.80.10.10">
    <property type="entry name" value="Ribonuclease Inhibitor"/>
    <property type="match status" value="1"/>
</dbReference>
<dbReference type="VEuPathDB" id="CryptoDB:Cvel_6262"/>
<dbReference type="InterPro" id="IPR013763">
    <property type="entry name" value="Cyclin-like_dom"/>
</dbReference>
<dbReference type="InterPro" id="IPR039361">
    <property type="entry name" value="Cyclin"/>
</dbReference>
<evidence type="ECO:0000256" key="1">
    <source>
        <dbReference type="ARBA" id="ARBA00023127"/>
    </source>
</evidence>
<gene>
    <name evidence="4" type="ORF">Cvel_6262</name>
</gene>
<dbReference type="InterPro" id="IPR036915">
    <property type="entry name" value="Cyclin-like_sf"/>
</dbReference>
<proteinExistence type="inferred from homology"/>
<feature type="domain" description="Cyclin-like" evidence="3">
    <location>
        <begin position="411"/>
        <end position="493"/>
    </location>
</feature>
<reference evidence="4" key="1">
    <citation type="submission" date="2014-11" db="EMBL/GenBank/DDBJ databases">
        <authorList>
            <person name="Otto D Thomas"/>
            <person name="Naeem Raeece"/>
        </authorList>
    </citation>
    <scope>NUCLEOTIDE SEQUENCE</scope>
</reference>
<dbReference type="Gene3D" id="1.10.472.10">
    <property type="entry name" value="Cyclin-like"/>
    <property type="match status" value="2"/>
</dbReference>
<dbReference type="Pfam" id="PF02984">
    <property type="entry name" value="Cyclin_C"/>
    <property type="match status" value="1"/>
</dbReference>
<dbReference type="InterPro" id="IPR004367">
    <property type="entry name" value="Cyclin_C-dom"/>
</dbReference>
<dbReference type="EMBL" id="CDMZ01002246">
    <property type="protein sequence ID" value="CEM41503.1"/>
    <property type="molecule type" value="Genomic_DNA"/>
</dbReference>
<evidence type="ECO:0000256" key="2">
    <source>
        <dbReference type="RuleBase" id="RU000383"/>
    </source>
</evidence>
<dbReference type="SUPFAM" id="SSF47954">
    <property type="entry name" value="Cyclin-like"/>
    <property type="match status" value="2"/>
</dbReference>
<dbReference type="SUPFAM" id="SSF52047">
    <property type="entry name" value="RNI-like"/>
    <property type="match status" value="1"/>
</dbReference>
<feature type="domain" description="Cyclin-like" evidence="3">
    <location>
        <begin position="310"/>
        <end position="398"/>
    </location>
</feature>
<evidence type="ECO:0000313" key="4">
    <source>
        <dbReference type="EMBL" id="CEM41503.1"/>
    </source>
</evidence>
<accession>A0A0G4HCC0</accession>
<dbReference type="SMART" id="SM00368">
    <property type="entry name" value="LRR_RI"/>
    <property type="match status" value="3"/>
</dbReference>
<organism evidence="4">
    <name type="scientific">Chromera velia CCMP2878</name>
    <dbReference type="NCBI Taxonomy" id="1169474"/>
    <lineage>
        <taxon>Eukaryota</taxon>
        <taxon>Sar</taxon>
        <taxon>Alveolata</taxon>
        <taxon>Colpodellida</taxon>
        <taxon>Chromeraceae</taxon>
        <taxon>Chromera</taxon>
    </lineage>
</organism>